<dbReference type="PANTHER" id="PTHR33177">
    <property type="entry name" value="PUTATIVE-RELATED"/>
    <property type="match status" value="1"/>
</dbReference>
<evidence type="ECO:0000259" key="1">
    <source>
        <dbReference type="Pfam" id="PF24747"/>
    </source>
</evidence>
<name>A0A7N0SWT5_KALFE</name>
<proteinExistence type="predicted"/>
<sequence length="104" mass="11012">MGTGSSLNLDLMLHLSPPSQGYYGDGEPAVAAGSMSSSSAATDGSLCIYSPESSHTSGSKTRQVGMVLAGCQRCLMYFMLSELDLKCPKCKSNSLLMCFTNRNK</sequence>
<dbReference type="EnsemblPlants" id="Kaladp0011s0020.1.v1.1">
    <property type="protein sequence ID" value="Kaladp0011s0020.1.v1.1.CDS.1"/>
    <property type="gene ID" value="Kaladp0011s0020.v1.1"/>
</dbReference>
<dbReference type="Gramene" id="Kaladp0011s0020.1.v1.1">
    <property type="protein sequence ID" value="Kaladp0011s0020.1.v1.1.CDS.1"/>
    <property type="gene ID" value="Kaladp0011s0020.v1.1"/>
</dbReference>
<dbReference type="Pfam" id="PF24747">
    <property type="entry name" value="Zn-ribbon_GIR1"/>
    <property type="match status" value="1"/>
</dbReference>
<dbReference type="AlphaFoldDB" id="A0A7N0SWT5"/>
<dbReference type="Proteomes" id="UP000594263">
    <property type="component" value="Unplaced"/>
</dbReference>
<dbReference type="PANTHER" id="PTHR33177:SF74">
    <property type="entry name" value="PROTEIN GL2-INTERACTING REPRESSOR 1"/>
    <property type="match status" value="1"/>
</dbReference>
<dbReference type="InterPro" id="IPR056440">
    <property type="entry name" value="Zn-ribbon_GIR1"/>
</dbReference>
<reference evidence="2" key="1">
    <citation type="submission" date="2021-01" db="UniProtKB">
        <authorList>
            <consortium name="EnsemblPlants"/>
        </authorList>
    </citation>
    <scope>IDENTIFICATION</scope>
</reference>
<keyword evidence="3" id="KW-1185">Reference proteome</keyword>
<protein>
    <recommendedName>
        <fullName evidence="1">GIR1-like zinc ribbon domain-containing protein</fullName>
    </recommendedName>
</protein>
<evidence type="ECO:0000313" key="3">
    <source>
        <dbReference type="Proteomes" id="UP000594263"/>
    </source>
</evidence>
<organism evidence="2 3">
    <name type="scientific">Kalanchoe fedtschenkoi</name>
    <name type="common">Lavender scallops</name>
    <name type="synonym">South American air plant</name>
    <dbReference type="NCBI Taxonomy" id="63787"/>
    <lineage>
        <taxon>Eukaryota</taxon>
        <taxon>Viridiplantae</taxon>
        <taxon>Streptophyta</taxon>
        <taxon>Embryophyta</taxon>
        <taxon>Tracheophyta</taxon>
        <taxon>Spermatophyta</taxon>
        <taxon>Magnoliopsida</taxon>
        <taxon>eudicotyledons</taxon>
        <taxon>Gunneridae</taxon>
        <taxon>Pentapetalae</taxon>
        <taxon>Saxifragales</taxon>
        <taxon>Crassulaceae</taxon>
        <taxon>Kalanchoe</taxon>
    </lineage>
</organism>
<accession>A0A7N0SWT5</accession>
<feature type="domain" description="GIR1-like zinc ribbon" evidence="1">
    <location>
        <begin position="66"/>
        <end position="96"/>
    </location>
</feature>
<dbReference type="InterPro" id="IPR055281">
    <property type="entry name" value="GIR1-2/SIED1"/>
</dbReference>
<evidence type="ECO:0000313" key="2">
    <source>
        <dbReference type="EnsemblPlants" id="Kaladp0011s0020.1.v1.1.CDS.1"/>
    </source>
</evidence>